<dbReference type="GO" id="GO:0006355">
    <property type="term" value="P:regulation of DNA-templated transcription"/>
    <property type="evidence" value="ECO:0007669"/>
    <property type="project" value="InterPro"/>
</dbReference>
<dbReference type="Gramene" id="Kaladp0045s0085.1.v1.1">
    <property type="protein sequence ID" value="Kaladp0045s0085.1.v1.1.CDS.1"/>
    <property type="gene ID" value="Kaladp0045s0085.v1.1"/>
</dbReference>
<name>A0A7N0TU19_KALFE</name>
<proteinExistence type="predicted"/>
<evidence type="ECO:0000256" key="2">
    <source>
        <dbReference type="ARBA" id="ARBA00023163"/>
    </source>
</evidence>
<accession>A0A7N0TU19</accession>
<evidence type="ECO:0000256" key="1">
    <source>
        <dbReference type="ARBA" id="ARBA00023015"/>
    </source>
</evidence>
<feature type="region of interest" description="Disordered" evidence="3">
    <location>
        <begin position="1"/>
        <end position="31"/>
    </location>
</feature>
<evidence type="ECO:0000256" key="3">
    <source>
        <dbReference type="SAM" id="MobiDB-lite"/>
    </source>
</evidence>
<keyword evidence="1" id="KW-0805">Transcription regulation</keyword>
<organism evidence="4 5">
    <name type="scientific">Kalanchoe fedtschenkoi</name>
    <name type="common">Lavender scallops</name>
    <name type="synonym">South American air plant</name>
    <dbReference type="NCBI Taxonomy" id="63787"/>
    <lineage>
        <taxon>Eukaryota</taxon>
        <taxon>Viridiplantae</taxon>
        <taxon>Streptophyta</taxon>
        <taxon>Embryophyta</taxon>
        <taxon>Tracheophyta</taxon>
        <taxon>Spermatophyta</taxon>
        <taxon>Magnoliopsida</taxon>
        <taxon>eudicotyledons</taxon>
        <taxon>Gunneridae</taxon>
        <taxon>Pentapetalae</taxon>
        <taxon>Saxifragales</taxon>
        <taxon>Crassulaceae</taxon>
        <taxon>Kalanchoe</taxon>
    </lineage>
</organism>
<reference evidence="4" key="1">
    <citation type="submission" date="2021-01" db="UniProtKB">
        <authorList>
            <consortium name="EnsemblPlants"/>
        </authorList>
    </citation>
    <scope>IDENTIFICATION</scope>
</reference>
<dbReference type="InterPro" id="IPR044660">
    <property type="entry name" value="IBH1-like"/>
</dbReference>
<keyword evidence="2" id="KW-0804">Transcription</keyword>
<keyword evidence="5" id="KW-1185">Reference proteome</keyword>
<dbReference type="Proteomes" id="UP000594263">
    <property type="component" value="Unplaced"/>
</dbReference>
<dbReference type="EnsemblPlants" id="Kaladp0045s0085.1.v1.1">
    <property type="protein sequence ID" value="Kaladp0045s0085.1.v1.1.CDS.1"/>
    <property type="gene ID" value="Kaladp0045s0085.v1.1"/>
</dbReference>
<dbReference type="PANTHER" id="PTHR33124">
    <property type="entry name" value="TRANSCRIPTION FACTOR IBH1-LIKE 1"/>
    <property type="match status" value="1"/>
</dbReference>
<protein>
    <submittedName>
        <fullName evidence="4">Uncharacterized protein</fullName>
    </submittedName>
</protein>
<sequence length="93" mass="10479">MGGRVDSTITSVKKKSARSRSSSSRGCPVSTNITSPMIVRIDQRPVRMLRKLVPNAKLLSYDELFRETADYILSLQVRVEAMHLMVKLLNESN</sequence>
<dbReference type="PANTHER" id="PTHR33124:SF39">
    <property type="entry name" value="TRANSCRIPTION FACTOR UPBEAT1"/>
    <property type="match status" value="1"/>
</dbReference>
<dbReference type="AlphaFoldDB" id="A0A7N0TU19"/>
<evidence type="ECO:0000313" key="5">
    <source>
        <dbReference type="Proteomes" id="UP000594263"/>
    </source>
</evidence>
<evidence type="ECO:0000313" key="4">
    <source>
        <dbReference type="EnsemblPlants" id="Kaladp0045s0085.1.v1.1.CDS.1"/>
    </source>
</evidence>